<feature type="transmembrane region" description="Helical" evidence="7">
    <location>
        <begin position="441"/>
        <end position="458"/>
    </location>
</feature>
<sequence>MSNLKMERSLKTRHVSMIAIGGAIGTGLFVATGGVISQAGPGGAILAYVIIGIMLYFLMNAVGELSSAYPLSGAFSAFATRFIHPSFGFVLGWLYIAICILVASVDIVVTANVISFWEWSRFLTPLEWSITFFILIFLLNMFTVRAYGEAEYWLSFIKVFMIIVFVILGILMIFGILGGHTYGIENFTYKEAPFVGGISGFVGVLLIAGFSVGGTEQVAITAGESEDPAKSMPKAVNQVFWRILLFYIGSIIVISAILPYTDPLLLNESGSVLQSPFTIVFNRIGISFAASVINAVILTSLLSAANSMLYTTSRLFYSLAENGQAPKVLAKINKKTRAPLVSVIVTCVVILGIVVFANYKDSAVLYILNLLGALVLIIWFSNIWAMFRVRKAIKLQGENIDEILPYKAKGYPYGQYVVIAILLFLFIGSGAVNIIDYNPRGIVNHILPYGILIVVFLIHKWITKSKLVDLNTVDLSQKD</sequence>
<organism evidence="9 10">
    <name type="scientific">Phocicoccus pinnipedialis</name>
    <dbReference type="NCBI Taxonomy" id="110845"/>
    <lineage>
        <taxon>Bacteria</taxon>
        <taxon>Bacillati</taxon>
        <taxon>Bacillota</taxon>
        <taxon>Bacilli</taxon>
        <taxon>Bacillales</taxon>
        <taxon>Salinicoccaceae</taxon>
        <taxon>Phocicoccus</taxon>
    </lineage>
</organism>
<dbReference type="PROSITE" id="PS00218">
    <property type="entry name" value="AMINO_ACID_PERMEASE_1"/>
    <property type="match status" value="1"/>
</dbReference>
<dbReference type="FunFam" id="1.20.1740.10:FF:000001">
    <property type="entry name" value="Amino acid permease"/>
    <property type="match status" value="1"/>
</dbReference>
<evidence type="ECO:0000313" key="9">
    <source>
        <dbReference type="EMBL" id="CAD2072404.1"/>
    </source>
</evidence>
<feature type="transmembrane region" description="Helical" evidence="7">
    <location>
        <begin position="128"/>
        <end position="147"/>
    </location>
</feature>
<feature type="transmembrane region" description="Helical" evidence="7">
    <location>
        <begin position="363"/>
        <end position="387"/>
    </location>
</feature>
<feature type="transmembrane region" description="Helical" evidence="7">
    <location>
        <begin position="338"/>
        <end position="357"/>
    </location>
</feature>
<evidence type="ECO:0000256" key="4">
    <source>
        <dbReference type="ARBA" id="ARBA00022970"/>
    </source>
</evidence>
<keyword evidence="10" id="KW-1185">Reference proteome</keyword>
<evidence type="ECO:0000256" key="6">
    <source>
        <dbReference type="ARBA" id="ARBA00023136"/>
    </source>
</evidence>
<keyword evidence="3 7" id="KW-0812">Transmembrane</keyword>
<dbReference type="InterPro" id="IPR001734">
    <property type="entry name" value="Na/solute_symporter"/>
</dbReference>
<evidence type="ECO:0000313" key="10">
    <source>
        <dbReference type="Proteomes" id="UP000588186"/>
    </source>
</evidence>
<evidence type="ECO:0000256" key="1">
    <source>
        <dbReference type="ARBA" id="ARBA00004141"/>
    </source>
</evidence>
<name>A0A6V7R5S8_9BACL</name>
<accession>A0A6V7R5S8</accession>
<dbReference type="PROSITE" id="PS50283">
    <property type="entry name" value="NA_SOLUT_SYMP_3"/>
    <property type="match status" value="1"/>
</dbReference>
<reference evidence="9 10" key="1">
    <citation type="submission" date="2020-07" db="EMBL/GenBank/DDBJ databases">
        <authorList>
            <person name="Criscuolo A."/>
        </authorList>
    </citation>
    <scope>NUCLEOTIDE SEQUENCE [LARGE SCALE GENOMIC DNA]</scope>
    <source>
        <strain evidence="9">CIP107946</strain>
    </source>
</reference>
<feature type="transmembrane region" description="Helical" evidence="7">
    <location>
        <begin position="82"/>
        <end position="108"/>
    </location>
</feature>
<feature type="transmembrane region" description="Helical" evidence="7">
    <location>
        <begin position="15"/>
        <end position="36"/>
    </location>
</feature>
<feature type="domain" description="Amino acid permease/ SLC12A" evidence="8">
    <location>
        <begin position="14"/>
        <end position="468"/>
    </location>
</feature>
<keyword evidence="4" id="KW-0029">Amino-acid transport</keyword>
<feature type="transmembrane region" description="Helical" evidence="7">
    <location>
        <begin position="280"/>
        <end position="305"/>
    </location>
</feature>
<keyword evidence="2" id="KW-0813">Transport</keyword>
<gene>
    <name evidence="9" type="primary">lysP_1</name>
    <name evidence="9" type="ORF">JEOPIN946_00497</name>
</gene>
<dbReference type="RefSeq" id="WP_186076543.1">
    <property type="nucleotide sequence ID" value="NZ_CAJEWB010000005.1"/>
</dbReference>
<dbReference type="PANTHER" id="PTHR43341:SF1">
    <property type="entry name" value="GENERAL AMINO-ACID PERMEASE GAP1"/>
    <property type="match status" value="1"/>
</dbReference>
<dbReference type="Gene3D" id="1.20.1740.10">
    <property type="entry name" value="Amino acid/polyamine transporter I"/>
    <property type="match status" value="1"/>
</dbReference>
<dbReference type="PANTHER" id="PTHR43341">
    <property type="entry name" value="AMINO ACID PERMEASE"/>
    <property type="match status" value="1"/>
</dbReference>
<keyword evidence="5 7" id="KW-1133">Transmembrane helix</keyword>
<feature type="transmembrane region" description="Helical" evidence="7">
    <location>
        <begin position="416"/>
        <end position="435"/>
    </location>
</feature>
<dbReference type="InterPro" id="IPR050524">
    <property type="entry name" value="APC_YAT"/>
</dbReference>
<evidence type="ECO:0000256" key="2">
    <source>
        <dbReference type="ARBA" id="ARBA00022448"/>
    </source>
</evidence>
<dbReference type="AlphaFoldDB" id="A0A6V7R5S8"/>
<evidence type="ECO:0000256" key="5">
    <source>
        <dbReference type="ARBA" id="ARBA00022989"/>
    </source>
</evidence>
<feature type="transmembrane region" description="Helical" evidence="7">
    <location>
        <begin position="159"/>
        <end position="182"/>
    </location>
</feature>
<comment type="caution">
    <text evidence="9">The sequence shown here is derived from an EMBL/GenBank/DDBJ whole genome shotgun (WGS) entry which is preliminary data.</text>
</comment>
<evidence type="ECO:0000256" key="3">
    <source>
        <dbReference type="ARBA" id="ARBA00022692"/>
    </source>
</evidence>
<dbReference type="GO" id="GO:0015171">
    <property type="term" value="F:amino acid transmembrane transporter activity"/>
    <property type="evidence" value="ECO:0007669"/>
    <property type="project" value="TreeGrafter"/>
</dbReference>
<comment type="subcellular location">
    <subcellularLocation>
        <location evidence="1">Membrane</location>
        <topology evidence="1">Multi-pass membrane protein</topology>
    </subcellularLocation>
</comment>
<dbReference type="Proteomes" id="UP000588186">
    <property type="component" value="Unassembled WGS sequence"/>
</dbReference>
<evidence type="ECO:0000259" key="8">
    <source>
        <dbReference type="Pfam" id="PF00324"/>
    </source>
</evidence>
<dbReference type="GO" id="GO:0016020">
    <property type="term" value="C:membrane"/>
    <property type="evidence" value="ECO:0007669"/>
    <property type="project" value="UniProtKB-SubCell"/>
</dbReference>
<feature type="transmembrane region" description="Helical" evidence="7">
    <location>
        <begin position="42"/>
        <end position="62"/>
    </location>
</feature>
<keyword evidence="6 7" id="KW-0472">Membrane</keyword>
<dbReference type="InterPro" id="IPR004841">
    <property type="entry name" value="AA-permease/SLC12A_dom"/>
</dbReference>
<proteinExistence type="predicted"/>
<dbReference type="EMBL" id="CAJEWB010000005">
    <property type="protein sequence ID" value="CAD2072404.1"/>
    <property type="molecule type" value="Genomic_DNA"/>
</dbReference>
<dbReference type="InterPro" id="IPR004840">
    <property type="entry name" value="Amino_acid_permease_CS"/>
</dbReference>
<evidence type="ECO:0000256" key="7">
    <source>
        <dbReference type="SAM" id="Phobius"/>
    </source>
</evidence>
<dbReference type="Pfam" id="PF00324">
    <property type="entry name" value="AA_permease"/>
    <property type="match status" value="1"/>
</dbReference>
<feature type="transmembrane region" description="Helical" evidence="7">
    <location>
        <begin position="194"/>
        <end position="212"/>
    </location>
</feature>
<protein>
    <submittedName>
        <fullName evidence="9">Lysine-specific permease</fullName>
    </submittedName>
</protein>
<dbReference type="PIRSF" id="PIRSF006060">
    <property type="entry name" value="AA_transporter"/>
    <property type="match status" value="1"/>
</dbReference>
<feature type="transmembrane region" description="Helical" evidence="7">
    <location>
        <begin position="239"/>
        <end position="260"/>
    </location>
</feature>